<dbReference type="GO" id="GO:0032981">
    <property type="term" value="P:mitochondrial respiratory chain complex I assembly"/>
    <property type="evidence" value="ECO:0007669"/>
    <property type="project" value="TreeGrafter"/>
</dbReference>
<dbReference type="AlphaFoldDB" id="A0A0H5RR98"/>
<dbReference type="EMBL" id="HACM01010802">
    <property type="protein sequence ID" value="CRZ11244.1"/>
    <property type="molecule type" value="Transcribed_RNA"/>
</dbReference>
<organism evidence="2">
    <name type="scientific">Spongospora subterranea</name>
    <dbReference type="NCBI Taxonomy" id="70186"/>
    <lineage>
        <taxon>Eukaryota</taxon>
        <taxon>Sar</taxon>
        <taxon>Rhizaria</taxon>
        <taxon>Endomyxa</taxon>
        <taxon>Phytomyxea</taxon>
        <taxon>Plasmodiophorida</taxon>
        <taxon>Plasmodiophoridae</taxon>
        <taxon>Spongospora</taxon>
    </lineage>
</organism>
<dbReference type="GO" id="GO:0005739">
    <property type="term" value="C:mitochondrion"/>
    <property type="evidence" value="ECO:0007669"/>
    <property type="project" value="TreeGrafter"/>
</dbReference>
<proteinExistence type="inferred from homology"/>
<sequence length="140" mass="16172">MWRAARQMVARVFFKRKLVGNDKLGNQYFVEPGYGGYQKRCVDYAGRLPDPRTIPWQWARWLRGQRSDAPTADEMAAYEKAVSVYNSRIQKVEEAARLEQEKIQREGGVVHVKGRPYESIHGFIEAIDADRQESQQKPAS</sequence>
<dbReference type="InterPro" id="IPR007763">
    <property type="entry name" value="NDUFA12"/>
</dbReference>
<evidence type="ECO:0000313" key="2">
    <source>
        <dbReference type="EMBL" id="CRZ11244.1"/>
    </source>
</evidence>
<accession>A0A0H5RR98</accession>
<dbReference type="InterPro" id="IPR052618">
    <property type="entry name" value="ComplexI_NDUFA12"/>
</dbReference>
<comment type="similarity">
    <text evidence="1">Belongs to the complex I NDUFA12 subunit family.</text>
</comment>
<evidence type="ECO:0000256" key="1">
    <source>
        <dbReference type="ARBA" id="ARBA00007355"/>
    </source>
</evidence>
<protein>
    <submittedName>
        <fullName evidence="2">Uncharacterized protein</fullName>
    </submittedName>
</protein>
<dbReference type="Pfam" id="PF05071">
    <property type="entry name" value="NDUFA12"/>
    <property type="match status" value="1"/>
</dbReference>
<reference evidence="2" key="1">
    <citation type="submission" date="2015-04" db="EMBL/GenBank/DDBJ databases">
        <title>The genome sequence of the plant pathogenic Rhizarian Plasmodiophora brassicae reveals insights in its biotrophic life cycle and the origin of chitin synthesis.</title>
        <authorList>
            <person name="Schwelm A."/>
            <person name="Fogelqvist J."/>
            <person name="Knaust A."/>
            <person name="Julke S."/>
            <person name="Lilja T."/>
            <person name="Dhandapani V."/>
            <person name="Bonilla-Rosso G."/>
            <person name="Karlsson M."/>
            <person name="Shevchenko A."/>
            <person name="Choi S.R."/>
            <person name="Kim H.G."/>
            <person name="Park J.Y."/>
            <person name="Lim Y.P."/>
            <person name="Ludwig-Muller J."/>
            <person name="Dixelius C."/>
        </authorList>
    </citation>
    <scope>NUCLEOTIDE SEQUENCE</scope>
    <source>
        <tissue evidence="2">Potato root galls</tissue>
    </source>
</reference>
<dbReference type="PANTHER" id="PTHR32470">
    <property type="entry name" value="ADH DEHYDROGENASE [UBIQUINONE] 1 ALPHA SUBCOMPLEX ASSEMBLY FACTOR 2"/>
    <property type="match status" value="1"/>
</dbReference>
<dbReference type="GO" id="GO:0045271">
    <property type="term" value="C:respiratory chain complex I"/>
    <property type="evidence" value="ECO:0007669"/>
    <property type="project" value="InterPro"/>
</dbReference>
<dbReference type="PANTHER" id="PTHR32470:SF2">
    <property type="entry name" value="NADH DEHYDROGENASE [UBIQUINONE] 1 ALPHA SUBCOMPLEX ASSEMBLY FACTOR 2"/>
    <property type="match status" value="1"/>
</dbReference>
<name>A0A0H5RR98_9EUKA</name>